<feature type="compositionally biased region" description="Basic and acidic residues" evidence="1">
    <location>
        <begin position="1"/>
        <end position="12"/>
    </location>
</feature>
<dbReference type="EMBL" id="HF936249">
    <property type="protein sequence ID" value="CCX33822.1"/>
    <property type="molecule type" value="Genomic_DNA"/>
</dbReference>
<feature type="region of interest" description="Disordered" evidence="1">
    <location>
        <begin position="1"/>
        <end position="43"/>
    </location>
</feature>
<name>U4LUM1_PYROM</name>
<sequence>MFPPDADKKHEPGTLQARKLLDYPSRKLKQDDCGRPPFVSGDD</sequence>
<gene>
    <name evidence="2" type="ORF">PCON_02064</name>
</gene>
<dbReference type="Proteomes" id="UP000018144">
    <property type="component" value="Unassembled WGS sequence"/>
</dbReference>
<evidence type="ECO:0000313" key="3">
    <source>
        <dbReference type="Proteomes" id="UP000018144"/>
    </source>
</evidence>
<reference evidence="2 3" key="1">
    <citation type="journal article" date="2013" name="PLoS Genet.">
        <title>The genome and development-dependent transcriptomes of Pyronema confluens: a window into fungal evolution.</title>
        <authorList>
            <person name="Traeger S."/>
            <person name="Altegoer F."/>
            <person name="Freitag M."/>
            <person name="Gabaldon T."/>
            <person name="Kempken F."/>
            <person name="Kumar A."/>
            <person name="Marcet-Houben M."/>
            <person name="Poggeler S."/>
            <person name="Stajich J.E."/>
            <person name="Nowrousian M."/>
        </authorList>
    </citation>
    <scope>NUCLEOTIDE SEQUENCE [LARGE SCALE GENOMIC DNA]</scope>
    <source>
        <strain evidence="3">CBS 100304</strain>
        <tissue evidence="2">Vegetative mycelium</tissue>
    </source>
</reference>
<accession>U4LUM1</accession>
<protein>
    <submittedName>
        <fullName evidence="2">Uncharacterized protein</fullName>
    </submittedName>
</protein>
<organism evidence="2 3">
    <name type="scientific">Pyronema omphalodes (strain CBS 100304)</name>
    <name type="common">Pyronema confluens</name>
    <dbReference type="NCBI Taxonomy" id="1076935"/>
    <lineage>
        <taxon>Eukaryota</taxon>
        <taxon>Fungi</taxon>
        <taxon>Dikarya</taxon>
        <taxon>Ascomycota</taxon>
        <taxon>Pezizomycotina</taxon>
        <taxon>Pezizomycetes</taxon>
        <taxon>Pezizales</taxon>
        <taxon>Pyronemataceae</taxon>
        <taxon>Pyronema</taxon>
    </lineage>
</organism>
<keyword evidence="3" id="KW-1185">Reference proteome</keyword>
<evidence type="ECO:0000256" key="1">
    <source>
        <dbReference type="SAM" id="MobiDB-lite"/>
    </source>
</evidence>
<feature type="compositionally biased region" description="Basic and acidic residues" evidence="1">
    <location>
        <begin position="19"/>
        <end position="34"/>
    </location>
</feature>
<evidence type="ECO:0000313" key="2">
    <source>
        <dbReference type="EMBL" id="CCX33822.1"/>
    </source>
</evidence>
<dbReference type="AlphaFoldDB" id="U4LUM1"/>
<proteinExistence type="predicted"/>